<proteinExistence type="predicted"/>
<keyword evidence="2" id="KW-1185">Reference proteome</keyword>
<evidence type="ECO:0000313" key="1">
    <source>
        <dbReference type="EMBL" id="GJG58571.1"/>
    </source>
</evidence>
<reference evidence="1" key="1">
    <citation type="journal article" date="2022" name="Int. J. Syst. Evol. Microbiol.">
        <title>Prevotella lacticifex sp. nov., isolated from the rumen of cows.</title>
        <authorList>
            <person name="Shinkai T."/>
            <person name="Ikeyama N."/>
            <person name="Kumagai M."/>
            <person name="Ohmori H."/>
            <person name="Sakamoto M."/>
            <person name="Ohkuma M."/>
            <person name="Mitsumori M."/>
        </authorList>
    </citation>
    <scope>NUCLEOTIDE SEQUENCE</scope>
    <source>
        <strain evidence="1">R5076</strain>
    </source>
</reference>
<dbReference type="EMBL" id="BPUB01000001">
    <property type="protein sequence ID" value="GJG58571.1"/>
    <property type="molecule type" value="Genomic_DNA"/>
</dbReference>
<evidence type="ECO:0000313" key="2">
    <source>
        <dbReference type="Proteomes" id="UP000825483"/>
    </source>
</evidence>
<sequence length="248" mass="28641">MSKTMDNNMIINPRPQYQSVIEKWLNMPSTEANATLKSILQRGIWCCNNKANESCNGILISGINPSFDKEHHEEPADCSFWETVDANGSDYWQTKKNMVIGLGLPVAYIDLFPLRMTKQDGFMNDKNVPLELKAELLRITQNSIEEICPKLIINPNMGSRVYWGLIDKYSWMGYDMEPVKNIIDKGDLYRIKGIKSKEDVLQHGFQSKLPESNTFFLQYKYHGNGVLTQEQYLNSNDIKLLWDYINNL</sequence>
<comment type="caution">
    <text evidence="1">The sequence shown here is derived from an EMBL/GenBank/DDBJ whole genome shotgun (WGS) entry which is preliminary data.</text>
</comment>
<dbReference type="AlphaFoldDB" id="A0A9R1C9N0"/>
<organism evidence="1 2">
    <name type="scientific">Prevotella lacticifex</name>
    <dbReference type="NCBI Taxonomy" id="2854755"/>
    <lineage>
        <taxon>Bacteria</taxon>
        <taxon>Pseudomonadati</taxon>
        <taxon>Bacteroidota</taxon>
        <taxon>Bacteroidia</taxon>
        <taxon>Bacteroidales</taxon>
        <taxon>Prevotellaceae</taxon>
        <taxon>Prevotella</taxon>
    </lineage>
</organism>
<gene>
    <name evidence="1" type="ORF">PRLR5076_14220</name>
</gene>
<name>A0A9R1C9N0_9BACT</name>
<dbReference type="Proteomes" id="UP000825483">
    <property type="component" value="Unassembled WGS sequence"/>
</dbReference>
<protein>
    <submittedName>
        <fullName evidence="1">Uncharacterized protein</fullName>
    </submittedName>
</protein>
<accession>A0A9R1C9N0</accession>